<gene>
    <name evidence="1" type="ORF">BKA67DRAFT_693424</name>
</gene>
<dbReference type="InterPro" id="IPR027796">
    <property type="entry name" value="OTT_1508_deam-like"/>
</dbReference>
<name>A0A9P8UHJ8_9PEZI</name>
<dbReference type="PANTHER" id="PTHR42037:SF1">
    <property type="match status" value="1"/>
</dbReference>
<reference evidence="1" key="1">
    <citation type="journal article" date="2021" name="Nat. Commun.">
        <title>Genetic determinants of endophytism in the Arabidopsis root mycobiome.</title>
        <authorList>
            <person name="Mesny F."/>
            <person name="Miyauchi S."/>
            <person name="Thiergart T."/>
            <person name="Pickel B."/>
            <person name="Atanasova L."/>
            <person name="Karlsson M."/>
            <person name="Huettel B."/>
            <person name="Barry K.W."/>
            <person name="Haridas S."/>
            <person name="Chen C."/>
            <person name="Bauer D."/>
            <person name="Andreopoulos W."/>
            <person name="Pangilinan J."/>
            <person name="LaButti K."/>
            <person name="Riley R."/>
            <person name="Lipzen A."/>
            <person name="Clum A."/>
            <person name="Drula E."/>
            <person name="Henrissat B."/>
            <person name="Kohler A."/>
            <person name="Grigoriev I.V."/>
            <person name="Martin F.M."/>
            <person name="Hacquard S."/>
        </authorList>
    </citation>
    <scope>NUCLEOTIDE SEQUENCE</scope>
    <source>
        <strain evidence="1">MPI-SDFR-AT-0073</strain>
    </source>
</reference>
<keyword evidence="2" id="KW-1185">Reference proteome</keyword>
<dbReference type="OrthoDB" id="3251507at2759"/>
<comment type="caution">
    <text evidence="1">The sequence shown here is derived from an EMBL/GenBank/DDBJ whole genome shotgun (WGS) entry which is preliminary data.</text>
</comment>
<dbReference type="GeneID" id="70138139"/>
<dbReference type="EMBL" id="JAGPXC010000006">
    <property type="protein sequence ID" value="KAH6652250.1"/>
    <property type="molecule type" value="Genomic_DNA"/>
</dbReference>
<evidence type="ECO:0000313" key="2">
    <source>
        <dbReference type="Proteomes" id="UP000758603"/>
    </source>
</evidence>
<evidence type="ECO:0000313" key="1">
    <source>
        <dbReference type="EMBL" id="KAH6652250.1"/>
    </source>
</evidence>
<protein>
    <submittedName>
        <fullName evidence="1">Uncharacterized protein</fullName>
    </submittedName>
</protein>
<dbReference type="Pfam" id="PF14441">
    <property type="entry name" value="OTT_1508_deam"/>
    <property type="match status" value="1"/>
</dbReference>
<proteinExistence type="predicted"/>
<dbReference type="RefSeq" id="XP_045956528.1">
    <property type="nucleotide sequence ID" value="XM_046109248.1"/>
</dbReference>
<dbReference type="PANTHER" id="PTHR42037">
    <property type="match status" value="1"/>
</dbReference>
<dbReference type="Proteomes" id="UP000758603">
    <property type="component" value="Unassembled WGS sequence"/>
</dbReference>
<dbReference type="AlphaFoldDB" id="A0A9P8UHJ8"/>
<accession>A0A9P8UHJ8</accession>
<sequence length="489" mass="55977">MPIASGESEIVQWTIRALLKFYEPVVLLKALNIAARETAISATANELSNTRDPVELYRAFVYKLAHVCDNVIGGATITAFMILRSDSGGVQYYFASNQRSQEQLNVTQEYVTKLLRRVKDFSSRSSDSNLVHDEVLQLVLLFNQQRLSVYLKRLKFHARECLANPSALDTNDKAVVTSSIIGFLKSSRLETPLPTVGLEFVDRCEELLKQVSMLSKSPAGALIQAQARQGRMPGYRSQACWSEFQHTLSRILAYPESVKFLRKAQKTWPILFDNYEITPIPSSKPIPRPSREKSQTASAIVGRMTREQKKINIFREYVGTLQNFDLDARIQQEWRKESFRPIVHAEIVLLDWLERNGSVTTQRFFNNWKYIGGSKPTCKLCHYYFESHGSKIEHRPSHGNLYISWRFPDVFIVQGEEAKKARQTMMDRVLAKIRVDAFELVEQKVPPSYKDHDSNTFSAMVTLQDRLTIEERSTDGMDIVTCLMEKATL</sequence>
<organism evidence="1 2">
    <name type="scientific">Truncatella angustata</name>
    <dbReference type="NCBI Taxonomy" id="152316"/>
    <lineage>
        <taxon>Eukaryota</taxon>
        <taxon>Fungi</taxon>
        <taxon>Dikarya</taxon>
        <taxon>Ascomycota</taxon>
        <taxon>Pezizomycotina</taxon>
        <taxon>Sordariomycetes</taxon>
        <taxon>Xylariomycetidae</taxon>
        <taxon>Amphisphaeriales</taxon>
        <taxon>Sporocadaceae</taxon>
        <taxon>Truncatella</taxon>
    </lineage>
</organism>